<evidence type="ECO:0000256" key="3">
    <source>
        <dbReference type="ARBA" id="ARBA00022840"/>
    </source>
</evidence>
<comment type="similarity">
    <text evidence="1">Belongs to the helicase family. RecQ subfamily.</text>
</comment>
<dbReference type="EC" id="5.6.2.4" evidence="7"/>
<proteinExistence type="inferred from homology"/>
<dbReference type="Proteomes" id="UP000275078">
    <property type="component" value="Unassembled WGS sequence"/>
</dbReference>
<dbReference type="GO" id="GO:0009378">
    <property type="term" value="F:four-way junction helicase activity"/>
    <property type="evidence" value="ECO:0007669"/>
    <property type="project" value="TreeGrafter"/>
</dbReference>
<evidence type="ECO:0000256" key="4">
    <source>
        <dbReference type="ARBA" id="ARBA00023125"/>
    </source>
</evidence>
<keyword evidence="5" id="KW-0413">Isomerase</keyword>
<dbReference type="Pfam" id="PF00271">
    <property type="entry name" value="Helicase_C"/>
    <property type="match status" value="1"/>
</dbReference>
<keyword evidence="4" id="KW-0238">DNA-binding</keyword>
<dbReference type="OrthoDB" id="10261556at2759"/>
<name>A0A3N4HJJ6_ASCIM</name>
<feature type="compositionally biased region" description="Basic and acidic residues" evidence="8">
    <location>
        <begin position="801"/>
        <end position="855"/>
    </location>
</feature>
<dbReference type="Pfam" id="PF00270">
    <property type="entry name" value="DEAD"/>
    <property type="match status" value="1"/>
</dbReference>
<organism evidence="10 11">
    <name type="scientific">Ascobolus immersus RN42</name>
    <dbReference type="NCBI Taxonomy" id="1160509"/>
    <lineage>
        <taxon>Eukaryota</taxon>
        <taxon>Fungi</taxon>
        <taxon>Dikarya</taxon>
        <taxon>Ascomycota</taxon>
        <taxon>Pezizomycotina</taxon>
        <taxon>Pezizomycetes</taxon>
        <taxon>Pezizales</taxon>
        <taxon>Ascobolaceae</taxon>
        <taxon>Ascobolus</taxon>
    </lineage>
</organism>
<feature type="compositionally biased region" description="Polar residues" evidence="8">
    <location>
        <begin position="1026"/>
        <end position="1038"/>
    </location>
</feature>
<evidence type="ECO:0000256" key="8">
    <source>
        <dbReference type="SAM" id="MobiDB-lite"/>
    </source>
</evidence>
<evidence type="ECO:0000256" key="1">
    <source>
        <dbReference type="ARBA" id="ARBA00005446"/>
    </source>
</evidence>
<feature type="region of interest" description="Disordered" evidence="8">
    <location>
        <begin position="801"/>
        <end position="859"/>
    </location>
</feature>
<feature type="compositionally biased region" description="Low complexity" evidence="8">
    <location>
        <begin position="1002"/>
        <end position="1020"/>
    </location>
</feature>
<dbReference type="EMBL" id="ML119878">
    <property type="protein sequence ID" value="RPA72120.1"/>
    <property type="molecule type" value="Genomic_DNA"/>
</dbReference>
<dbReference type="SUPFAM" id="SSF52540">
    <property type="entry name" value="P-loop containing nucleoside triphosphate hydrolases"/>
    <property type="match status" value="1"/>
</dbReference>
<dbReference type="PANTHER" id="PTHR13710:SF105">
    <property type="entry name" value="ATP-DEPENDENT DNA HELICASE Q1"/>
    <property type="match status" value="1"/>
</dbReference>
<evidence type="ECO:0000313" key="10">
    <source>
        <dbReference type="EMBL" id="RPA72120.1"/>
    </source>
</evidence>
<reference evidence="10 11" key="1">
    <citation type="journal article" date="2018" name="Nat. Ecol. Evol.">
        <title>Pezizomycetes genomes reveal the molecular basis of ectomycorrhizal truffle lifestyle.</title>
        <authorList>
            <person name="Murat C."/>
            <person name="Payen T."/>
            <person name="Noel B."/>
            <person name="Kuo A."/>
            <person name="Morin E."/>
            <person name="Chen J."/>
            <person name="Kohler A."/>
            <person name="Krizsan K."/>
            <person name="Balestrini R."/>
            <person name="Da Silva C."/>
            <person name="Montanini B."/>
            <person name="Hainaut M."/>
            <person name="Levati E."/>
            <person name="Barry K.W."/>
            <person name="Belfiori B."/>
            <person name="Cichocki N."/>
            <person name="Clum A."/>
            <person name="Dockter R.B."/>
            <person name="Fauchery L."/>
            <person name="Guy J."/>
            <person name="Iotti M."/>
            <person name="Le Tacon F."/>
            <person name="Lindquist E.A."/>
            <person name="Lipzen A."/>
            <person name="Malagnac F."/>
            <person name="Mello A."/>
            <person name="Molinier V."/>
            <person name="Miyauchi S."/>
            <person name="Poulain J."/>
            <person name="Riccioni C."/>
            <person name="Rubini A."/>
            <person name="Sitrit Y."/>
            <person name="Splivallo R."/>
            <person name="Traeger S."/>
            <person name="Wang M."/>
            <person name="Zifcakova L."/>
            <person name="Wipf D."/>
            <person name="Zambonelli A."/>
            <person name="Paolocci F."/>
            <person name="Nowrousian M."/>
            <person name="Ottonello S."/>
            <person name="Baldrian P."/>
            <person name="Spatafora J.W."/>
            <person name="Henrissat B."/>
            <person name="Nagy L.G."/>
            <person name="Aury J.M."/>
            <person name="Wincker P."/>
            <person name="Grigoriev I.V."/>
            <person name="Bonfante P."/>
            <person name="Martin F.M."/>
        </authorList>
    </citation>
    <scope>NUCLEOTIDE SEQUENCE [LARGE SCALE GENOMIC DNA]</scope>
    <source>
        <strain evidence="10 11">RN42</strain>
    </source>
</reference>
<feature type="region of interest" description="Disordered" evidence="8">
    <location>
        <begin position="894"/>
        <end position="917"/>
    </location>
</feature>
<feature type="domain" description="Helicase ATP-binding" evidence="9">
    <location>
        <begin position="100"/>
        <end position="279"/>
    </location>
</feature>
<evidence type="ECO:0000256" key="2">
    <source>
        <dbReference type="ARBA" id="ARBA00022741"/>
    </source>
</evidence>
<feature type="region of interest" description="Disordered" evidence="8">
    <location>
        <begin position="1002"/>
        <end position="1055"/>
    </location>
</feature>
<dbReference type="PANTHER" id="PTHR13710">
    <property type="entry name" value="DNA HELICASE RECQ FAMILY MEMBER"/>
    <property type="match status" value="1"/>
</dbReference>
<dbReference type="GO" id="GO:0000724">
    <property type="term" value="P:double-strand break repair via homologous recombination"/>
    <property type="evidence" value="ECO:0007669"/>
    <property type="project" value="TreeGrafter"/>
</dbReference>
<evidence type="ECO:0000313" key="11">
    <source>
        <dbReference type="Proteomes" id="UP000275078"/>
    </source>
</evidence>
<dbReference type="GO" id="GO:0003677">
    <property type="term" value="F:DNA binding"/>
    <property type="evidence" value="ECO:0007669"/>
    <property type="project" value="UniProtKB-KW"/>
</dbReference>
<dbReference type="InterPro" id="IPR011545">
    <property type="entry name" value="DEAD/DEAH_box_helicase_dom"/>
</dbReference>
<feature type="compositionally biased region" description="Basic residues" evidence="8">
    <location>
        <begin position="1268"/>
        <end position="1283"/>
    </location>
</feature>
<evidence type="ECO:0000259" key="9">
    <source>
        <dbReference type="PROSITE" id="PS51192"/>
    </source>
</evidence>
<dbReference type="SMART" id="SM00490">
    <property type="entry name" value="HELICc"/>
    <property type="match status" value="1"/>
</dbReference>
<dbReference type="InterPro" id="IPR014001">
    <property type="entry name" value="Helicase_ATP-bd"/>
</dbReference>
<keyword evidence="2" id="KW-0547">Nucleotide-binding</keyword>
<feature type="region of interest" description="Disordered" evidence="8">
    <location>
        <begin position="1"/>
        <end position="44"/>
    </location>
</feature>
<evidence type="ECO:0000256" key="6">
    <source>
        <dbReference type="ARBA" id="ARBA00034617"/>
    </source>
</evidence>
<dbReference type="SMART" id="SM00487">
    <property type="entry name" value="DEXDc"/>
    <property type="match status" value="1"/>
</dbReference>
<feature type="compositionally biased region" description="Pro residues" evidence="8">
    <location>
        <begin position="31"/>
        <end position="40"/>
    </location>
</feature>
<feature type="region of interest" description="Disordered" evidence="8">
    <location>
        <begin position="1163"/>
        <end position="1208"/>
    </location>
</feature>
<gene>
    <name evidence="10" type="ORF">BJ508DRAFT_314998</name>
</gene>
<dbReference type="STRING" id="1160509.A0A3N4HJJ6"/>
<evidence type="ECO:0000256" key="5">
    <source>
        <dbReference type="ARBA" id="ARBA00023235"/>
    </source>
</evidence>
<dbReference type="InterPro" id="IPR027417">
    <property type="entry name" value="P-loop_NTPase"/>
</dbReference>
<dbReference type="PROSITE" id="PS51192">
    <property type="entry name" value="HELICASE_ATP_BIND_1"/>
    <property type="match status" value="1"/>
</dbReference>
<feature type="compositionally biased region" description="Polar residues" evidence="8">
    <location>
        <begin position="1253"/>
        <end position="1263"/>
    </location>
</feature>
<dbReference type="GO" id="GO:0005694">
    <property type="term" value="C:chromosome"/>
    <property type="evidence" value="ECO:0007669"/>
    <property type="project" value="TreeGrafter"/>
</dbReference>
<dbReference type="GO" id="GO:0043138">
    <property type="term" value="F:3'-5' DNA helicase activity"/>
    <property type="evidence" value="ECO:0007669"/>
    <property type="project" value="UniProtKB-EC"/>
</dbReference>
<dbReference type="Gene3D" id="3.40.50.300">
    <property type="entry name" value="P-loop containing nucleotide triphosphate hydrolases"/>
    <property type="match status" value="2"/>
</dbReference>
<feature type="compositionally biased region" description="Polar residues" evidence="8">
    <location>
        <begin position="19"/>
        <end position="30"/>
    </location>
</feature>
<feature type="region of interest" description="Disordered" evidence="8">
    <location>
        <begin position="1225"/>
        <end position="1283"/>
    </location>
</feature>
<keyword evidence="3" id="KW-0067">ATP-binding</keyword>
<dbReference type="GO" id="GO:0005737">
    <property type="term" value="C:cytoplasm"/>
    <property type="evidence" value="ECO:0007669"/>
    <property type="project" value="TreeGrafter"/>
</dbReference>
<protein>
    <recommendedName>
        <fullName evidence="7">DNA 3'-5' helicase</fullName>
        <ecNumber evidence="7">5.6.2.4</ecNumber>
    </recommendedName>
</protein>
<evidence type="ECO:0000256" key="7">
    <source>
        <dbReference type="ARBA" id="ARBA00034808"/>
    </source>
</evidence>
<dbReference type="GO" id="GO:0005524">
    <property type="term" value="F:ATP binding"/>
    <property type="evidence" value="ECO:0007669"/>
    <property type="project" value="UniProtKB-KW"/>
</dbReference>
<keyword evidence="11" id="KW-1185">Reference proteome</keyword>
<accession>A0A3N4HJJ6</accession>
<sequence>MPPKPTGGRRLAPSRQSRDTSNGDTLSIHQSPPPDPPPAIDEPTLRSITTKFGDDPKKFKEFNYDDLRDVPGAREIYQHLVKYGEDTFKKTPYDWQVEIATALALGHDMMVSVKTGGGKSLVFQLLTGMPDWNIIIISPINALIAEQLADFTAAGVPCVALPAGEKDKEMSKEWKEIDNGKYRVIVAAPERLLDQSGIFWHKMLGDVENHPMLSKVRCIFVDEAHCVHKWGKSNFRADYRGIGKLRPHFVKSVFGLMSATWSKNVRYYVHETIGLAEPTYIFRAPVKRENLSLICAEMQPGYADLRLIWETVDPELTRSIESIPKTIVYVDNRRLTQSITNCIRESLQPWLESGIDLSSDDGFSSDDETEDRWDRRARIARRRQKELERDVELAVVSFNAAQPPAEKARRLSSFREGVARIMVATEAAGMIEAFIGTWDHLLTHALGMGLNIDDVEICIQYGLTDKLGLAEVWQRLGRAARSIPNGTVIVLAEKRYIPAAPPAQYVGNVGNTVWSLSGPSGKPNFYLPVRNDTILETYTNITRIQAVKPDNEESDGLEPNLRWLLGTMDCRQNVLAAIYEDPTLGKDDNWRCGKCDNCIFPDRTYFNRAVPPPTDTRGMAAPNFRRIIRPSQVDVEMRDVAITEFITTRDTHPNADWLRRSIRYLDTCGHEQEKHNEDILRQSARDAQEGVIVMKNLPEGLKGRLVESLLRLRDTIFKEEEALLSKIMGLRVSEFLPSSTVTRVAEYVASGRPMTTLDDLDKAMGSTWDLHSSGLVSHAHKFIRVITDVTTAFRLEKEAEKAKAEKDKEEQNNRDKMAREARAQEKKEKAAIAKAARDAQRDAEKKKKAAEKEKAATPTVESIKDLMTGVVQQSTDVAPGLDRGFGAEIDVATSHGQHGQHGQHESSDGPGASQAPLAPPCLGDGILVWPQKYRPTLAQAIHDHIAARNSRSFDIGIILDLFNEITTFIAFADMIERHGFIIDRAELALDLIRYARAFTSSTAHSTTPTAHTQTPIHTTPAPNPTPIHTTPAPNSTIVETPAKRRISRSRSRNVSEAPASPFIGFAPISTPEPDAYFLPQSTEYQFTEIPTTPLRHATSRSRSQTPLPGSGRAIKLKEWDGASEKLVDMRHADADLLGQAEYDELMADARDDVLLKKTEASVASQDGARGRRRKTVQSDMPLVDSIPGTVPAPVPSIPTFQEKKRGRTRAATKLLETASLVEVETPIVPSSAEVEMPPTQSNVPSKRQAASDLATTSIGSTSEVPPAKRGRGRPRGSRNKKKG</sequence>
<dbReference type="InterPro" id="IPR001650">
    <property type="entry name" value="Helicase_C-like"/>
</dbReference>
<comment type="catalytic activity">
    <reaction evidence="6">
        <text>Couples ATP hydrolysis with the unwinding of duplex DNA by translocating in the 3'-5' direction.</text>
        <dbReference type="EC" id="5.6.2.4"/>
    </reaction>
</comment>